<dbReference type="GO" id="GO:0005829">
    <property type="term" value="C:cytosol"/>
    <property type="evidence" value="ECO:0007669"/>
    <property type="project" value="TreeGrafter"/>
</dbReference>
<dbReference type="PANTHER" id="PTHR30231:SF4">
    <property type="entry name" value="PROTEIN NEN2"/>
    <property type="match status" value="1"/>
</dbReference>
<dbReference type="GO" id="GO:0003677">
    <property type="term" value="F:DNA binding"/>
    <property type="evidence" value="ECO:0007669"/>
    <property type="project" value="InterPro"/>
</dbReference>
<dbReference type="CDD" id="cd06127">
    <property type="entry name" value="DEDDh"/>
    <property type="match status" value="1"/>
</dbReference>
<keyword evidence="7" id="KW-0808">Transferase</keyword>
<keyword evidence="1" id="KW-0540">Nuclease</keyword>
<keyword evidence="7" id="KW-0548">Nucleotidyltransferase</keyword>
<dbReference type="Gene3D" id="3.30.420.10">
    <property type="entry name" value="Ribonuclease H-like superfamily/Ribonuclease H"/>
    <property type="match status" value="1"/>
</dbReference>
<dbReference type="Pfam" id="PF00929">
    <property type="entry name" value="RNase_T"/>
    <property type="match status" value="1"/>
</dbReference>
<dbReference type="NCBIfam" id="TIGR00573">
    <property type="entry name" value="dnaq"/>
    <property type="match status" value="1"/>
</dbReference>
<dbReference type="FunFam" id="3.30.420.10:FF:000045">
    <property type="entry name" value="3'-5' exonuclease DinG"/>
    <property type="match status" value="1"/>
</dbReference>
<dbReference type="RefSeq" id="WP_011366726.1">
    <property type="nucleotide sequence ID" value="NC_007519.1"/>
</dbReference>
<evidence type="ECO:0000313" key="7">
    <source>
        <dbReference type="EMBL" id="ABB37429.1"/>
    </source>
</evidence>
<dbReference type="eggNOG" id="COG0847">
    <property type="taxonomic scope" value="Bacteria"/>
</dbReference>
<comment type="function">
    <text evidence="4">DNA polymerase III is a complex, multichain enzyme responsible for most of the replicative synthesis in bacteria. The epsilon subunit contain the editing function and is a proofreading 3'-5' exonuclease.</text>
</comment>
<dbReference type="KEGG" id="dde:Dde_0628"/>
<dbReference type="HOGENOM" id="CLU_047806_9_1_7"/>
<keyword evidence="3" id="KW-0269">Exonuclease</keyword>
<evidence type="ECO:0000256" key="4">
    <source>
        <dbReference type="ARBA" id="ARBA00025483"/>
    </source>
</evidence>
<dbReference type="Proteomes" id="UP000002710">
    <property type="component" value="Chromosome"/>
</dbReference>
<evidence type="ECO:0000313" key="8">
    <source>
        <dbReference type="Proteomes" id="UP000002710"/>
    </source>
</evidence>
<feature type="domain" description="Exonuclease" evidence="6">
    <location>
        <begin position="40"/>
        <end position="219"/>
    </location>
</feature>
<protein>
    <submittedName>
        <fullName evidence="7">DNA polymerase III, epsilon subunit</fullName>
        <ecNumber evidence="7">2.7.7.7</ecNumber>
    </submittedName>
</protein>
<dbReference type="GO" id="GO:0006260">
    <property type="term" value="P:DNA replication"/>
    <property type="evidence" value="ECO:0007669"/>
    <property type="project" value="InterPro"/>
</dbReference>
<proteinExistence type="predicted"/>
<comment type="subunit">
    <text evidence="5">DNA polymerase III contains a core (composed of alpha, epsilon and theta chains) that associates with a tau subunit. This core dimerizes to form the POLIII' complex. PolIII' associates with the gamma complex (composed of gamma, delta, delta', psi and chi chains) and with the beta chain to form the complete DNA polymerase III complex.</text>
</comment>
<evidence type="ECO:0000256" key="1">
    <source>
        <dbReference type="ARBA" id="ARBA00022722"/>
    </source>
</evidence>
<dbReference type="EC" id="2.7.7.7" evidence="7"/>
<dbReference type="InterPro" id="IPR013520">
    <property type="entry name" value="Ribonucl_H"/>
</dbReference>
<evidence type="ECO:0000256" key="3">
    <source>
        <dbReference type="ARBA" id="ARBA00022839"/>
    </source>
</evidence>
<dbReference type="STRING" id="207559.Dde_0628"/>
<sequence>MGIRSLLRSLRHRPPLHPALQRNRSAFADFNQDIPLEDCEFAVTDMEMTGLDPEHDEIVAIGAVRIRGLSIITGDVFHTYVRPQRSMARPATLIHRITPAQLQHSPALAGLLPGFVDWCGQALITGHHVGLDMGFLTRACRRHLGGAPATPCVDTMRLAQAWERERWERSFDPFQPTVSYTLADLSARYGLPQFRAHDALEDALQTAYLFLYLVRKLKGGGITTLRGLHAAGRSWRWYL</sequence>
<organism evidence="7 8">
    <name type="scientific">Oleidesulfovibrio alaskensis (strain ATCC BAA-1058 / DSM 17464 / G20)</name>
    <name type="common">Desulfovibrio alaskensis</name>
    <dbReference type="NCBI Taxonomy" id="207559"/>
    <lineage>
        <taxon>Bacteria</taxon>
        <taxon>Pseudomonadati</taxon>
        <taxon>Thermodesulfobacteriota</taxon>
        <taxon>Desulfovibrionia</taxon>
        <taxon>Desulfovibrionales</taxon>
        <taxon>Desulfovibrionaceae</taxon>
        <taxon>Oleidesulfovibrio</taxon>
    </lineage>
</organism>
<dbReference type="AlphaFoldDB" id="Q315G7"/>
<gene>
    <name evidence="7" type="ordered locus">Dde_0628</name>
</gene>
<dbReference type="InterPro" id="IPR012337">
    <property type="entry name" value="RNaseH-like_sf"/>
</dbReference>
<dbReference type="InterPro" id="IPR036397">
    <property type="entry name" value="RNaseH_sf"/>
</dbReference>
<accession>Q315G7</accession>
<dbReference type="GO" id="GO:0003887">
    <property type="term" value="F:DNA-directed DNA polymerase activity"/>
    <property type="evidence" value="ECO:0007669"/>
    <property type="project" value="UniProtKB-EC"/>
</dbReference>
<dbReference type="SUPFAM" id="SSF53098">
    <property type="entry name" value="Ribonuclease H-like"/>
    <property type="match status" value="1"/>
</dbReference>
<dbReference type="InterPro" id="IPR006054">
    <property type="entry name" value="DnaQ"/>
</dbReference>
<reference evidence="7 8" key="1">
    <citation type="journal article" date="2011" name="J. Bacteriol.">
        <title>Complete genome sequence and updated annotation of Desulfovibrio alaskensis G20.</title>
        <authorList>
            <person name="Hauser L.J."/>
            <person name="Land M.L."/>
            <person name="Brown S.D."/>
            <person name="Larimer F."/>
            <person name="Keller K.L."/>
            <person name="Rapp-Giles B.J."/>
            <person name="Price M.N."/>
            <person name="Lin M."/>
            <person name="Bruce D.C."/>
            <person name="Detter J.C."/>
            <person name="Tapia R."/>
            <person name="Han C.S."/>
            <person name="Goodwin L.A."/>
            <person name="Cheng J.F."/>
            <person name="Pitluck S."/>
            <person name="Copeland A."/>
            <person name="Lucas S."/>
            <person name="Nolan M."/>
            <person name="Lapidus A.L."/>
            <person name="Palumbo A.V."/>
            <person name="Wall J.D."/>
        </authorList>
    </citation>
    <scope>NUCLEOTIDE SEQUENCE [LARGE SCALE GENOMIC DNA]</scope>
    <source>
        <strain evidence="8">ATCC BAA 1058 / DSM 17464 / G20</strain>
    </source>
</reference>
<keyword evidence="2" id="KW-0378">Hydrolase</keyword>
<name>Q315G7_OLEA2</name>
<keyword evidence="8" id="KW-1185">Reference proteome</keyword>
<dbReference type="GO" id="GO:0008408">
    <property type="term" value="F:3'-5' exonuclease activity"/>
    <property type="evidence" value="ECO:0007669"/>
    <property type="project" value="TreeGrafter"/>
</dbReference>
<evidence type="ECO:0000259" key="6">
    <source>
        <dbReference type="SMART" id="SM00479"/>
    </source>
</evidence>
<dbReference type="SMART" id="SM00479">
    <property type="entry name" value="EXOIII"/>
    <property type="match status" value="1"/>
</dbReference>
<evidence type="ECO:0000256" key="2">
    <source>
        <dbReference type="ARBA" id="ARBA00022801"/>
    </source>
</evidence>
<dbReference type="PANTHER" id="PTHR30231">
    <property type="entry name" value="DNA POLYMERASE III SUBUNIT EPSILON"/>
    <property type="match status" value="1"/>
</dbReference>
<evidence type="ECO:0000256" key="5">
    <source>
        <dbReference type="ARBA" id="ARBA00026073"/>
    </source>
</evidence>
<dbReference type="EMBL" id="CP000112">
    <property type="protein sequence ID" value="ABB37429.1"/>
    <property type="molecule type" value="Genomic_DNA"/>
</dbReference>